<dbReference type="SMART" id="SM00823">
    <property type="entry name" value="PKS_PP"/>
    <property type="match status" value="1"/>
</dbReference>
<keyword evidence="2" id="KW-0596">Phosphopantetheine</keyword>
<accession>A0ABQ4NN46</accession>
<evidence type="ECO:0000313" key="6">
    <source>
        <dbReference type="Proteomes" id="UP000786693"/>
    </source>
</evidence>
<dbReference type="SUPFAM" id="SSF47336">
    <property type="entry name" value="ACP-like"/>
    <property type="match status" value="1"/>
</dbReference>
<dbReference type="InterPro" id="IPR006162">
    <property type="entry name" value="Ppantetheine_attach_site"/>
</dbReference>
<dbReference type="PANTHER" id="PTHR45527:SF1">
    <property type="entry name" value="FATTY ACID SYNTHASE"/>
    <property type="match status" value="1"/>
</dbReference>
<evidence type="ECO:0000256" key="3">
    <source>
        <dbReference type="ARBA" id="ARBA00022553"/>
    </source>
</evidence>
<dbReference type="Gene3D" id="3.30.559.10">
    <property type="entry name" value="Chloramphenicol acetyltransferase-like domain"/>
    <property type="match status" value="1"/>
</dbReference>
<dbReference type="SUPFAM" id="SSF52777">
    <property type="entry name" value="CoA-dependent acyltransferases"/>
    <property type="match status" value="2"/>
</dbReference>
<dbReference type="PANTHER" id="PTHR45527">
    <property type="entry name" value="NONRIBOSOMAL PEPTIDE SYNTHETASE"/>
    <property type="match status" value="1"/>
</dbReference>
<keyword evidence="3" id="KW-0597">Phosphoprotein</keyword>
<dbReference type="InterPro" id="IPR001242">
    <property type="entry name" value="Condensation_dom"/>
</dbReference>
<keyword evidence="6" id="KW-1185">Reference proteome</keyword>
<dbReference type="SUPFAM" id="SSF53474">
    <property type="entry name" value="alpha/beta-Hydrolases"/>
    <property type="match status" value="1"/>
</dbReference>
<reference evidence="5 6" key="1">
    <citation type="submission" date="2021-05" db="EMBL/GenBank/DDBJ databases">
        <title>Bacteria Genome sequencing.</title>
        <authorList>
            <person name="Takabe Y."/>
            <person name="Nakajima Y."/>
            <person name="Suzuki S."/>
            <person name="Shiozaki T."/>
        </authorList>
    </citation>
    <scope>NUCLEOTIDE SEQUENCE [LARGE SCALE GENOMIC DNA]</scope>
    <source>
        <strain evidence="5 6">AI_62</strain>
    </source>
</reference>
<comment type="caution">
    <text evidence="5">The sequence shown here is derived from an EMBL/GenBank/DDBJ whole genome shotgun (WGS) entry which is preliminary data.</text>
</comment>
<dbReference type="Gene3D" id="3.40.50.1820">
    <property type="entry name" value="alpha/beta hydrolase"/>
    <property type="match status" value="1"/>
</dbReference>
<organism evidence="5 6">
    <name type="scientific">Jannaschia pagri</name>
    <dbReference type="NCBI Taxonomy" id="2829797"/>
    <lineage>
        <taxon>Bacteria</taxon>
        <taxon>Pseudomonadati</taxon>
        <taxon>Pseudomonadota</taxon>
        <taxon>Alphaproteobacteria</taxon>
        <taxon>Rhodobacterales</taxon>
        <taxon>Roseobacteraceae</taxon>
        <taxon>Jannaschia</taxon>
    </lineage>
</organism>
<dbReference type="Gene3D" id="3.30.559.30">
    <property type="entry name" value="Nonribosomal peptide synthetase, condensation domain"/>
    <property type="match status" value="1"/>
</dbReference>
<dbReference type="InterPro" id="IPR036736">
    <property type="entry name" value="ACP-like_sf"/>
</dbReference>
<gene>
    <name evidence="5" type="ORF">JANAI62_24660</name>
</gene>
<dbReference type="Gene3D" id="1.10.1200.10">
    <property type="entry name" value="ACP-like"/>
    <property type="match status" value="1"/>
</dbReference>
<protein>
    <recommendedName>
        <fullName evidence="4">Carrier domain-containing protein</fullName>
    </recommendedName>
</protein>
<dbReference type="PROSITE" id="PS50075">
    <property type="entry name" value="CARRIER"/>
    <property type="match status" value="1"/>
</dbReference>
<dbReference type="RefSeq" id="WP_220749331.1">
    <property type="nucleotide sequence ID" value="NZ_BPFH01000004.1"/>
</dbReference>
<proteinExistence type="predicted"/>
<feature type="domain" description="Carrier" evidence="4">
    <location>
        <begin position="525"/>
        <end position="600"/>
    </location>
</feature>
<dbReference type="Proteomes" id="UP000786693">
    <property type="component" value="Unassembled WGS sequence"/>
</dbReference>
<dbReference type="EMBL" id="BPFH01000004">
    <property type="protein sequence ID" value="GIT95843.1"/>
    <property type="molecule type" value="Genomic_DNA"/>
</dbReference>
<sequence>MSPTQPTPAAASEILATFPLSAGQTRCWIMAEADPGAPVLNVAVRWSLEGQINGDAIAEAFRKVIARHEILRSSFVAPDGTPVQRVHQDAPFQFSTVDLRPVPDVDQQERIETIARETAADPFDARQPGLIRATLIRLSGTRAVLCFVVDHRCFDGASIGVLGREIGAALDGTFDDLPPLPLQYGDYCLWQAELSATGALDPERAYWRKQLQDAAPFELPGDRPRNVRTGRQIATVSHDLPPGFGARLRAAARQAGVSPFTHGAAVFAAVLHARTGIRDILMTTQSTGRIEPELEPLIGMFINNLVLRFEVEPTQSLAALIAAARPVVEGALAHQQLPFDHMVAELNPARRPGQPPFTSINFGLQTVFMESRTSGEMSLRSTASHAPAAINDLDLAVMERPDGWQIVLEYDATLYDGATAEDVLAQTVAALHLSLDKPETPVADLTKGRPTDQPTVDSVAVLTGHPMVETACVTGSQAYVTPAQTGSFPLETLPGRLMSDLSDTLAGQITAISVVQQLPGPVTGHASQDTLTEMSEMWSEVLGTETLPADAHFFDLGGHSLLAIRLLARIRDRWSAPVTLIDLYETPTLGGLAALVSRTAPPLAPPVATTGDEPGIMRLRRDGPGQPFVAVNNAATAVALSTLPGQDRPISCVRLFEITSALDENTDFLEVARRCADGVRQAQPRGPYLLYGNCVHGNLALEAARILQSEGETIAGVAMRDVWEPRFAQKVHSDRRLRSQDRWFALRLRLKDWRSGHLSTAALLGSYGIFHRTGVIRALHRLRLIEHTQWTDMEAEMERFISRMSRARDRYRPEPIDFPVLHVITPITPRGRLWKTSMGWEDVVAPDKLETHWMPEVVLSEISRTGIESFAETMDAFLARHAPQ</sequence>
<dbReference type="Pfam" id="PF00975">
    <property type="entry name" value="Thioesterase"/>
    <property type="match status" value="1"/>
</dbReference>
<dbReference type="PROSITE" id="PS00012">
    <property type="entry name" value="PHOSPHOPANTETHEINE"/>
    <property type="match status" value="1"/>
</dbReference>
<evidence type="ECO:0000259" key="4">
    <source>
        <dbReference type="PROSITE" id="PS50075"/>
    </source>
</evidence>
<dbReference type="InterPro" id="IPR029058">
    <property type="entry name" value="AB_hydrolase_fold"/>
</dbReference>
<evidence type="ECO:0000256" key="2">
    <source>
        <dbReference type="ARBA" id="ARBA00022450"/>
    </source>
</evidence>
<dbReference type="InterPro" id="IPR001031">
    <property type="entry name" value="Thioesterase"/>
</dbReference>
<name>A0ABQ4NN46_9RHOB</name>
<evidence type="ECO:0000313" key="5">
    <source>
        <dbReference type="EMBL" id="GIT95843.1"/>
    </source>
</evidence>
<dbReference type="InterPro" id="IPR023213">
    <property type="entry name" value="CAT-like_dom_sf"/>
</dbReference>
<evidence type="ECO:0000256" key="1">
    <source>
        <dbReference type="ARBA" id="ARBA00001957"/>
    </source>
</evidence>
<dbReference type="InterPro" id="IPR009081">
    <property type="entry name" value="PP-bd_ACP"/>
</dbReference>
<dbReference type="CDD" id="cd19531">
    <property type="entry name" value="LCL_NRPS-like"/>
    <property type="match status" value="1"/>
</dbReference>
<dbReference type="Pfam" id="PF00668">
    <property type="entry name" value="Condensation"/>
    <property type="match status" value="1"/>
</dbReference>
<comment type="cofactor">
    <cofactor evidence="1">
        <name>pantetheine 4'-phosphate</name>
        <dbReference type="ChEBI" id="CHEBI:47942"/>
    </cofactor>
</comment>
<dbReference type="InterPro" id="IPR020806">
    <property type="entry name" value="PKS_PP-bd"/>
</dbReference>
<dbReference type="Pfam" id="PF00550">
    <property type="entry name" value="PP-binding"/>
    <property type="match status" value="1"/>
</dbReference>